<dbReference type="AlphaFoldDB" id="A0A183TST5"/>
<reference evidence="1" key="1">
    <citation type="submission" date="2016-06" db="UniProtKB">
        <authorList>
            <consortium name="WormBaseParasite"/>
        </authorList>
    </citation>
    <scope>IDENTIFICATION</scope>
</reference>
<sequence length="110" mass="12305">LPAWAIHTFPAFPKLVVPARWPLCANVFSSPALRNPCRPLSPTWWTRLCTPSLLPSTTATSITPTAFSDDSLFTQRIMAPSLLLLLPFPPACLPYHTHALTYNYCFCLIF</sequence>
<dbReference type="WBParaSite" id="SSLN_0002026401-mRNA-1">
    <property type="protein sequence ID" value="SSLN_0002026401-mRNA-1"/>
    <property type="gene ID" value="SSLN_0002026401"/>
</dbReference>
<proteinExistence type="predicted"/>
<accession>A0A183TST5</accession>
<organism evidence="1">
    <name type="scientific">Schistocephalus solidus</name>
    <name type="common">Tapeworm</name>
    <dbReference type="NCBI Taxonomy" id="70667"/>
    <lineage>
        <taxon>Eukaryota</taxon>
        <taxon>Metazoa</taxon>
        <taxon>Spiralia</taxon>
        <taxon>Lophotrochozoa</taxon>
        <taxon>Platyhelminthes</taxon>
        <taxon>Cestoda</taxon>
        <taxon>Eucestoda</taxon>
        <taxon>Diphyllobothriidea</taxon>
        <taxon>Diphyllobothriidae</taxon>
        <taxon>Schistocephalus</taxon>
    </lineage>
</organism>
<protein>
    <submittedName>
        <fullName evidence="1">Ovule protein</fullName>
    </submittedName>
</protein>
<evidence type="ECO:0000313" key="1">
    <source>
        <dbReference type="WBParaSite" id="SSLN_0002026401-mRNA-1"/>
    </source>
</evidence>
<name>A0A183TST5_SCHSO</name>